<evidence type="ECO:0000313" key="2">
    <source>
        <dbReference type="EMBL" id="ADQ79805.1"/>
    </source>
</evidence>
<gene>
    <name evidence="2" type="ordered locus">Palpr_1664</name>
</gene>
<evidence type="ECO:0000313" key="3">
    <source>
        <dbReference type="Proteomes" id="UP000008718"/>
    </source>
</evidence>
<reference evidence="2 3" key="2">
    <citation type="journal article" date="2011" name="Stand. Genomic Sci.">
        <title>Complete genome sequence of Paludibacter propionicigenes type strain (WB4).</title>
        <authorList>
            <person name="Gronow S."/>
            <person name="Munk C."/>
            <person name="Lapidus A."/>
            <person name="Nolan M."/>
            <person name="Lucas S."/>
            <person name="Hammon N."/>
            <person name="Deshpande S."/>
            <person name="Cheng J.F."/>
            <person name="Tapia R."/>
            <person name="Han C."/>
            <person name="Goodwin L."/>
            <person name="Pitluck S."/>
            <person name="Liolios K."/>
            <person name="Ivanova N."/>
            <person name="Mavromatis K."/>
            <person name="Mikhailova N."/>
            <person name="Pati A."/>
            <person name="Chen A."/>
            <person name="Palaniappan K."/>
            <person name="Land M."/>
            <person name="Hauser L."/>
            <person name="Chang Y.J."/>
            <person name="Jeffries C.D."/>
            <person name="Brambilla E."/>
            <person name="Rohde M."/>
            <person name="Goker M."/>
            <person name="Detter J.C."/>
            <person name="Woyke T."/>
            <person name="Bristow J."/>
            <person name="Eisen J.A."/>
            <person name="Markowitz V."/>
            <person name="Hugenholtz P."/>
            <person name="Kyrpides N.C."/>
            <person name="Klenk H.P."/>
        </authorList>
    </citation>
    <scope>NUCLEOTIDE SEQUENCE [LARGE SCALE GENOMIC DNA]</scope>
    <source>
        <strain evidence="3">DSM 17365 / JCM 13257 / WB4</strain>
    </source>
</reference>
<protein>
    <submittedName>
        <fullName evidence="2">Uncharacterized protein</fullName>
    </submittedName>
</protein>
<dbReference type="HOGENOM" id="CLU_1553788_0_0_10"/>
<keyword evidence="3" id="KW-1185">Reference proteome</keyword>
<reference key="1">
    <citation type="submission" date="2010-11" db="EMBL/GenBank/DDBJ databases">
        <title>The complete genome of Paludibacter propionicigenes DSM 17365.</title>
        <authorList>
            <consortium name="US DOE Joint Genome Institute (JGI-PGF)"/>
            <person name="Lucas S."/>
            <person name="Copeland A."/>
            <person name="Lapidus A."/>
            <person name="Bruce D."/>
            <person name="Goodwin L."/>
            <person name="Pitluck S."/>
            <person name="Kyrpides N."/>
            <person name="Mavromatis K."/>
            <person name="Ivanova N."/>
            <person name="Munk A.C."/>
            <person name="Brettin T."/>
            <person name="Detter J.C."/>
            <person name="Han C."/>
            <person name="Tapia R."/>
            <person name="Land M."/>
            <person name="Hauser L."/>
            <person name="Markowitz V."/>
            <person name="Cheng J.-F."/>
            <person name="Hugenholtz P."/>
            <person name="Woyke T."/>
            <person name="Wu D."/>
            <person name="Gronow S."/>
            <person name="Wellnitz S."/>
            <person name="Brambilla E."/>
            <person name="Klenk H.-P."/>
            <person name="Eisen J.A."/>
        </authorList>
    </citation>
    <scope>NUCLEOTIDE SEQUENCE</scope>
    <source>
        <strain>WB4</strain>
    </source>
</reference>
<keyword evidence="1" id="KW-0812">Transmembrane</keyword>
<accession>E4T511</accession>
<name>E4T511_PALPW</name>
<dbReference type="EMBL" id="CP002345">
    <property type="protein sequence ID" value="ADQ79805.1"/>
    <property type="molecule type" value="Genomic_DNA"/>
</dbReference>
<keyword evidence="1" id="KW-1133">Transmembrane helix</keyword>
<dbReference type="AlphaFoldDB" id="E4T511"/>
<dbReference type="eggNOG" id="ENOG50333FD">
    <property type="taxonomic scope" value="Bacteria"/>
</dbReference>
<dbReference type="STRING" id="694427.Palpr_1664"/>
<sequence>MCYSFCYICSPKANESIILQKILNLYLLIFYMKNTFFFLIVVSLLLLSSCATNTDFLTSPLTFKGVSITSLSNAETEVFTSYDIKSFNGTTGQICFVDEKVGSKLSHYRKLNCYIGTDSIFSVNLTSDVMSSVVNDLVLNSSSSGNYYFADGYPALIQNAGSITLRAQNKTKRANSWALFIAILKTEQKYND</sequence>
<proteinExistence type="predicted"/>
<evidence type="ECO:0000256" key="1">
    <source>
        <dbReference type="SAM" id="Phobius"/>
    </source>
</evidence>
<dbReference type="KEGG" id="ppn:Palpr_1664"/>
<dbReference type="Proteomes" id="UP000008718">
    <property type="component" value="Chromosome"/>
</dbReference>
<feature type="transmembrane region" description="Helical" evidence="1">
    <location>
        <begin position="25"/>
        <end position="47"/>
    </location>
</feature>
<keyword evidence="1" id="KW-0472">Membrane</keyword>
<organism evidence="2 3">
    <name type="scientific">Paludibacter propionicigenes (strain DSM 17365 / JCM 13257 / WB4)</name>
    <dbReference type="NCBI Taxonomy" id="694427"/>
    <lineage>
        <taxon>Bacteria</taxon>
        <taxon>Pseudomonadati</taxon>
        <taxon>Bacteroidota</taxon>
        <taxon>Bacteroidia</taxon>
        <taxon>Bacteroidales</taxon>
        <taxon>Paludibacteraceae</taxon>
        <taxon>Paludibacter</taxon>
    </lineage>
</organism>